<name>A0AAV9JXU1_9PEZI</name>
<protein>
    <submittedName>
        <fullName evidence="1">Uncharacterized protein</fullName>
    </submittedName>
</protein>
<comment type="caution">
    <text evidence="1">The sequence shown here is derived from an EMBL/GenBank/DDBJ whole genome shotgun (WGS) entry which is preliminary data.</text>
</comment>
<keyword evidence="2" id="KW-1185">Reference proteome</keyword>
<dbReference type="AlphaFoldDB" id="A0AAV9JXU1"/>
<dbReference type="EMBL" id="JAVFHQ010000002">
    <property type="protein sequence ID" value="KAK4549981.1"/>
    <property type="molecule type" value="Genomic_DNA"/>
</dbReference>
<sequence length="87" mass="9592">MLLTSRHSHSNIDVAATFLPIAKDYIRGDTIGDGWDISVTAPKSWPDIDSVMSYSSYRGSEEPDDDEAWMLQAHNTDDPHVGQRGSG</sequence>
<reference evidence="1 2" key="1">
    <citation type="submission" date="2021-11" db="EMBL/GenBank/DDBJ databases">
        <title>Black yeast isolated from Biological Soil Crust.</title>
        <authorList>
            <person name="Kurbessoian T."/>
        </authorList>
    </citation>
    <scope>NUCLEOTIDE SEQUENCE [LARGE SCALE GENOMIC DNA]</scope>
    <source>
        <strain evidence="1 2">CCFEE 5522</strain>
    </source>
</reference>
<dbReference type="Proteomes" id="UP001324427">
    <property type="component" value="Unassembled WGS sequence"/>
</dbReference>
<gene>
    <name evidence="1" type="ORF">LTR36_002948</name>
</gene>
<accession>A0AAV9JXU1</accession>
<evidence type="ECO:0000313" key="1">
    <source>
        <dbReference type="EMBL" id="KAK4549981.1"/>
    </source>
</evidence>
<proteinExistence type="predicted"/>
<organism evidence="1 2">
    <name type="scientific">Oleoguttula mirabilis</name>
    <dbReference type="NCBI Taxonomy" id="1507867"/>
    <lineage>
        <taxon>Eukaryota</taxon>
        <taxon>Fungi</taxon>
        <taxon>Dikarya</taxon>
        <taxon>Ascomycota</taxon>
        <taxon>Pezizomycotina</taxon>
        <taxon>Dothideomycetes</taxon>
        <taxon>Dothideomycetidae</taxon>
        <taxon>Mycosphaerellales</taxon>
        <taxon>Teratosphaeriaceae</taxon>
        <taxon>Oleoguttula</taxon>
    </lineage>
</organism>
<evidence type="ECO:0000313" key="2">
    <source>
        <dbReference type="Proteomes" id="UP001324427"/>
    </source>
</evidence>